<dbReference type="OrthoDB" id="341259at2759"/>
<reference evidence="1" key="1">
    <citation type="journal article" date="2020" name="Fungal Divers.">
        <title>Resolving the Mortierellaceae phylogeny through synthesis of multi-gene phylogenetics and phylogenomics.</title>
        <authorList>
            <person name="Vandepol N."/>
            <person name="Liber J."/>
            <person name="Desiro A."/>
            <person name="Na H."/>
            <person name="Kennedy M."/>
            <person name="Barry K."/>
            <person name="Grigoriev I.V."/>
            <person name="Miller A.N."/>
            <person name="O'Donnell K."/>
            <person name="Stajich J.E."/>
            <person name="Bonito G."/>
        </authorList>
    </citation>
    <scope>NUCLEOTIDE SEQUENCE</scope>
    <source>
        <strain evidence="1">NRRL 6426</strain>
    </source>
</reference>
<dbReference type="AlphaFoldDB" id="A0A9P5RQQ8"/>
<evidence type="ECO:0000313" key="2">
    <source>
        <dbReference type="Proteomes" id="UP000748756"/>
    </source>
</evidence>
<sequence>MSYRRTRQNSGSWDERLNRRIGADETEVALESLINGVSLLKASWKWQNNCSYRAVKRRRINDESGPLYVRRVPGLGAGVGGVSEIGDGNLADSELDPWGDQDVDEALPDLLEHVQQALQAIKLNESQGS</sequence>
<name>A0A9P5RQQ8_9FUNG</name>
<organism evidence="1 2">
    <name type="scientific">Linnemannia schmuckeri</name>
    <dbReference type="NCBI Taxonomy" id="64567"/>
    <lineage>
        <taxon>Eukaryota</taxon>
        <taxon>Fungi</taxon>
        <taxon>Fungi incertae sedis</taxon>
        <taxon>Mucoromycota</taxon>
        <taxon>Mortierellomycotina</taxon>
        <taxon>Mortierellomycetes</taxon>
        <taxon>Mortierellales</taxon>
        <taxon>Mortierellaceae</taxon>
        <taxon>Linnemannia</taxon>
    </lineage>
</organism>
<dbReference type="Proteomes" id="UP000748756">
    <property type="component" value="Unassembled WGS sequence"/>
</dbReference>
<evidence type="ECO:0000313" key="1">
    <source>
        <dbReference type="EMBL" id="KAF9136020.1"/>
    </source>
</evidence>
<dbReference type="EMBL" id="JAAAUQ010001688">
    <property type="protein sequence ID" value="KAF9136020.1"/>
    <property type="molecule type" value="Genomic_DNA"/>
</dbReference>
<protein>
    <submittedName>
        <fullName evidence="1">Uncharacterized protein</fullName>
    </submittedName>
</protein>
<gene>
    <name evidence="1" type="ORF">BG015_003198</name>
</gene>
<proteinExistence type="predicted"/>
<comment type="caution">
    <text evidence="1">The sequence shown here is derived from an EMBL/GenBank/DDBJ whole genome shotgun (WGS) entry which is preliminary data.</text>
</comment>
<accession>A0A9P5RQQ8</accession>
<keyword evidence="2" id="KW-1185">Reference proteome</keyword>